<proteinExistence type="predicted"/>
<evidence type="ECO:0000313" key="10">
    <source>
        <dbReference type="Proteomes" id="UP000326780"/>
    </source>
</evidence>
<gene>
    <name evidence="9" type="primary">mexI</name>
    <name evidence="9" type="ORF">GFK26_09040</name>
</gene>
<dbReference type="PANTHER" id="PTHR32063">
    <property type="match status" value="1"/>
</dbReference>
<dbReference type="NCBIfam" id="NF033617">
    <property type="entry name" value="RND_permease_2"/>
    <property type="match status" value="1"/>
</dbReference>
<dbReference type="PANTHER" id="PTHR32063:SF28">
    <property type="entry name" value="BLR2861 PROTEIN"/>
    <property type="match status" value="1"/>
</dbReference>
<dbReference type="Gene3D" id="3.30.70.1430">
    <property type="entry name" value="Multidrug efflux transporter AcrB pore domain"/>
    <property type="match status" value="2"/>
</dbReference>
<organism evidence="9 10">
    <name type="scientific">Variovorax paradoxus</name>
    <dbReference type="NCBI Taxonomy" id="34073"/>
    <lineage>
        <taxon>Bacteria</taxon>
        <taxon>Pseudomonadati</taxon>
        <taxon>Pseudomonadota</taxon>
        <taxon>Betaproteobacteria</taxon>
        <taxon>Burkholderiales</taxon>
        <taxon>Comamonadaceae</taxon>
        <taxon>Variovorax</taxon>
    </lineage>
</organism>
<keyword evidence="6 8" id="KW-1133">Transmembrane helix</keyword>
<accession>A0A5Q0M344</accession>
<evidence type="ECO:0000256" key="5">
    <source>
        <dbReference type="ARBA" id="ARBA00022692"/>
    </source>
</evidence>
<dbReference type="Gene3D" id="1.20.1640.10">
    <property type="entry name" value="Multidrug efflux transporter AcrB transmembrane domain"/>
    <property type="match status" value="2"/>
</dbReference>
<evidence type="ECO:0000256" key="6">
    <source>
        <dbReference type="ARBA" id="ARBA00022989"/>
    </source>
</evidence>
<feature type="transmembrane region" description="Helical" evidence="8">
    <location>
        <begin position="529"/>
        <end position="546"/>
    </location>
</feature>
<protein>
    <submittedName>
        <fullName evidence="9">MexW/MexI family multidrug efflux RND transporter permease subunit</fullName>
    </submittedName>
</protein>
<feature type="transmembrane region" description="Helical" evidence="8">
    <location>
        <begin position="848"/>
        <end position="866"/>
    </location>
</feature>
<dbReference type="AlphaFoldDB" id="A0A5Q0M344"/>
<evidence type="ECO:0000256" key="8">
    <source>
        <dbReference type="SAM" id="Phobius"/>
    </source>
</evidence>
<dbReference type="RefSeq" id="WP_153281687.1">
    <property type="nucleotide sequence ID" value="NZ_CP045644.1"/>
</dbReference>
<keyword evidence="4" id="KW-0997">Cell inner membrane</keyword>
<sequence>MKFTDLFVRRPVLALVVSTLILLLGARALGDLPVRQYPLTESTTLTITTQYPGASPELMQGFVTQPIAQAVATIENVDYLSSSSTLGRSVISVRMKLNADANQALTQAMAQVSQVKYRLPAEAFDPVILKSAGEATAVAYVGFSSKTMAVPQLTDYLSRVVQPQFASIEGVSGVEVSGGQTLAMRVWLDANRMAARGISAGELADALRQNNVQAAPGQVKGLYVVSNIRVNTDLVNVAEFRDMVIKRQTDGGSEAIVRLGDVATVELGAASADSSATMDGDKAIYLGLQAAPNGNPLVIVKRIRDLLPGIKQNLPPGVEVQLPFELARFIEASIDEVQKTLLEAIAIVVLVIFLCLGSLRAVLIPVVTIPLSMLGAAALMLLFGFSINLLTLLAMVLAIGLVVDDAIVVVENVHRHIEEGKSRVQAALIGAREVAGPVIAMTLTLAAVYAPIGLMGGLTGSLFKEFAFTLAGAVVVSGVIALTLSPVMSSFLLPQDATTGRMARYAESFFHKLATAYGRLLDVSLHHRWVTGLLAAAVLVSLPFLYNAAQRELAPGEDQAMVMTVIKSPQHANIDYVEKFGQTWDAVLAKLPENTGRWLINGSDGVSNSIGGVQLSDWKDRERNADQIQADVQGGMNEVEGSSVFAFQLPSLPGSTGGLPVQMVIRSAGDHATVFEAMETLKKAARESGKFAVVDSDLEFNNPVTEVRVDRAKANSMGVTMKAIGDTLAVLVGENYVNRFGMDGRSYDVIPQSPRDQRLTAEAMSRYFVKSASGQPVPLANLVTLSTSVGPNKLTQFNQLNASTFQAIPMPGVTMGDAVAFLSEEAKKLPAGFSYDWQSDARHFTQEGSALVMAFVFAIVVIYLVLAAQYESLRDPLIILISVPMSICGALVPLALGFATINIYTQIGLVTLIGLISKHGILMVEFANEIQERQNLDRRAAIEQAARIRLRPILMTTAAMVVGLVPLLFASGAGANSRFSIGLVIVVGMLVGTLFTLFVLPTMYTLLARDHRTVGRSARTAELEALVAREPAGDPA</sequence>
<evidence type="ECO:0000313" key="9">
    <source>
        <dbReference type="EMBL" id="QFZ82895.1"/>
    </source>
</evidence>
<dbReference type="SUPFAM" id="SSF82714">
    <property type="entry name" value="Multidrug efflux transporter AcrB TolC docking domain, DN and DC subdomains"/>
    <property type="match status" value="2"/>
</dbReference>
<dbReference type="Pfam" id="PF00873">
    <property type="entry name" value="ACR_tran"/>
    <property type="match status" value="1"/>
</dbReference>
<dbReference type="GO" id="GO:0005886">
    <property type="term" value="C:plasma membrane"/>
    <property type="evidence" value="ECO:0007669"/>
    <property type="project" value="UniProtKB-SubCell"/>
</dbReference>
<feature type="transmembrane region" description="Helical" evidence="8">
    <location>
        <begin position="948"/>
        <end position="969"/>
    </location>
</feature>
<keyword evidence="7 8" id="KW-0472">Membrane</keyword>
<feature type="transmembrane region" description="Helical" evidence="8">
    <location>
        <begin position="341"/>
        <end position="359"/>
    </location>
</feature>
<evidence type="ECO:0000256" key="2">
    <source>
        <dbReference type="ARBA" id="ARBA00022448"/>
    </source>
</evidence>
<dbReference type="Gene3D" id="3.30.70.1440">
    <property type="entry name" value="Multidrug efflux transporter AcrB pore domain"/>
    <property type="match status" value="1"/>
</dbReference>
<comment type="subcellular location">
    <subcellularLocation>
        <location evidence="1">Cell inner membrane</location>
        <topology evidence="1">Multi-pass membrane protein</topology>
    </subcellularLocation>
</comment>
<evidence type="ECO:0000256" key="4">
    <source>
        <dbReference type="ARBA" id="ARBA00022519"/>
    </source>
</evidence>
<dbReference type="EMBL" id="CP045644">
    <property type="protein sequence ID" value="QFZ82895.1"/>
    <property type="molecule type" value="Genomic_DNA"/>
</dbReference>
<name>A0A5Q0M344_VARPD</name>
<feature type="transmembrane region" description="Helical" evidence="8">
    <location>
        <begin position="878"/>
        <end position="901"/>
    </location>
</feature>
<dbReference type="SUPFAM" id="SSF82866">
    <property type="entry name" value="Multidrug efflux transporter AcrB transmembrane domain"/>
    <property type="match status" value="2"/>
</dbReference>
<keyword evidence="3" id="KW-1003">Cell membrane</keyword>
<dbReference type="Proteomes" id="UP000326780">
    <property type="component" value="Chromosome"/>
</dbReference>
<dbReference type="PRINTS" id="PR00702">
    <property type="entry name" value="ACRIFLAVINRP"/>
</dbReference>
<dbReference type="InterPro" id="IPR001036">
    <property type="entry name" value="Acrflvin-R"/>
</dbReference>
<evidence type="ECO:0000256" key="7">
    <source>
        <dbReference type="ARBA" id="ARBA00023136"/>
    </source>
</evidence>
<dbReference type="Gene3D" id="3.30.2090.10">
    <property type="entry name" value="Multidrug efflux transporter AcrB TolC docking domain, DN and DC subdomains"/>
    <property type="match status" value="2"/>
</dbReference>
<reference evidence="9 10" key="1">
    <citation type="submission" date="2019-10" db="EMBL/GenBank/DDBJ databases">
        <title>Complete genome sequence of Variovorax paradoxus 5C-2.</title>
        <authorList>
            <person name="Gogoleva N.E."/>
            <person name="Balkin A.S."/>
        </authorList>
    </citation>
    <scope>NUCLEOTIDE SEQUENCE [LARGE SCALE GENOMIC DNA]</scope>
    <source>
        <strain evidence="9 10">5C-2</strain>
    </source>
</reference>
<evidence type="ECO:0000256" key="3">
    <source>
        <dbReference type="ARBA" id="ARBA00022475"/>
    </source>
</evidence>
<evidence type="ECO:0000256" key="1">
    <source>
        <dbReference type="ARBA" id="ARBA00004429"/>
    </source>
</evidence>
<dbReference type="GO" id="GO:0042910">
    <property type="term" value="F:xenobiotic transmembrane transporter activity"/>
    <property type="evidence" value="ECO:0007669"/>
    <property type="project" value="TreeGrafter"/>
</dbReference>
<feature type="transmembrane region" description="Helical" evidence="8">
    <location>
        <begin position="466"/>
        <end position="493"/>
    </location>
</feature>
<dbReference type="Gene3D" id="3.30.70.1320">
    <property type="entry name" value="Multidrug efflux transporter AcrB pore domain like"/>
    <property type="match status" value="1"/>
</dbReference>
<dbReference type="SUPFAM" id="SSF82693">
    <property type="entry name" value="Multidrug efflux transporter AcrB pore domain, PN1, PN2, PC1 and PC2 subdomains"/>
    <property type="match status" value="4"/>
</dbReference>
<feature type="transmembrane region" description="Helical" evidence="8">
    <location>
        <begin position="434"/>
        <end position="454"/>
    </location>
</feature>
<dbReference type="InterPro" id="IPR027463">
    <property type="entry name" value="AcrB_DN_DC_subdom"/>
</dbReference>
<dbReference type="FunFam" id="1.20.1640.10:FF:000001">
    <property type="entry name" value="Efflux pump membrane transporter"/>
    <property type="match status" value="1"/>
</dbReference>
<feature type="transmembrane region" description="Helical" evidence="8">
    <location>
        <begin position="981"/>
        <end position="1007"/>
    </location>
</feature>
<keyword evidence="5 8" id="KW-0812">Transmembrane</keyword>
<keyword evidence="2" id="KW-0813">Transport</keyword>